<dbReference type="InterPro" id="IPR056832">
    <property type="entry name" value="ARM_TT21_2nd"/>
</dbReference>
<keyword evidence="2" id="KW-0677">Repeat</keyword>
<dbReference type="OMA" id="NATCVRA"/>
<dbReference type="InterPro" id="IPR011990">
    <property type="entry name" value="TPR-like_helical_dom_sf"/>
</dbReference>
<dbReference type="FunFam" id="1.25.40.10:FF:000245">
    <property type="entry name" value="Tetratricopeptide repeat domain 21B"/>
    <property type="match status" value="1"/>
</dbReference>
<proteinExistence type="inferred from homology"/>
<comment type="similarity">
    <text evidence="1">Belongs to the TTC21 family.</text>
</comment>
<protein>
    <submittedName>
        <fullName evidence="12">Tetratricopeptide repeat protein 21B-like isoform X1</fullName>
    </submittedName>
</protein>
<feature type="domain" description="Tetratricopeptide repeat protein 21A/21B second ARM" evidence="6">
    <location>
        <begin position="276"/>
        <end position="547"/>
    </location>
</feature>
<keyword evidence="3 4" id="KW-0802">TPR repeat</keyword>
<dbReference type="PANTHER" id="PTHR14699:SF0">
    <property type="entry name" value="TETRATRICOPEPTIDE REPEAT PROTEIN 21 HOMOLOG"/>
    <property type="match status" value="1"/>
</dbReference>
<dbReference type="InterPro" id="IPR019734">
    <property type="entry name" value="TPR_rpt"/>
</dbReference>
<sequence>MAEADPITLAKINYYCQTGYYGHMESAALEGLQRYGNDPILKFFSAFAKVLQNRVQEGMRELDILKDKRDVNLCATMALMLAHKKSQTMDREAVQELDAKLKEERKQAGELGLYFAGLFLFNSGKYDKAREYIDRMLKMAPQNPDVWAKELGLTLKGWIELMSGREAKRSIKFFEEALVSGSKNVNALFGKAKYFEMKHNYSGALELINQVVVSQPSFLPAFLEKMRLQLALQDWDQTLETAQRAEGIDIHCIGAIEYQVLCMLCREGNYAEASTKLADLVTTLDKVEPQSGQLYYHMAQVFSKLCGRNNLVLQQTQVFIERAVSLDSNSADFVNEMGCQLMMQGKVKDAMRCHRNAMQLDETSVGALTGIINCQLLQGHIEEAAQQLEFLNEIQQSIGRSADLAYLSALLAIKKGKGPEKAIELLNEATELHFAGLKGLPLGIDYFCKLNPDFLLQVIKDYLQFAPQVPVASGQPVSPVLKRCHQVLDLLTRAVPGLMDGLFLSAKVKFLAGDIAAAQSTLQHCLEQDATFSDAHILMAQIHLSQNNFKLANQSLEVGLSYNFQVRDHPLYHLILARILKKQGNMVDAIKTLQMAMVLPGVKKSGARADSGKKSRVEQISVQDRVAVFLELAEAHRLQNEQHEAAKVMQDAINEFQGTPEEVCILIANADLTLARGDVEMALGMLRNITPDQPYFVEAREKMANIYLNYRKDKKLYASCYRELVDKYPSTQTSLLLGDAYMSIQEPEKAIEVYEAALKQNPKDAALASKIGQALVKTHNYGKAINYYEVSLKTGGQSSLRYDLAELLLKLKQYDKAEKVLKQAIEQEGQDLETMIEHTKYLILLAKVYNQVDRLEDSQNTLQKARDMQARVLKRVQVEQPDAISDQKELAASICSQLAEHAANQRDTDTAIKFYKEALVYSENDSKRSLDLAGLYLMSEDLDSCQHQLMTLLKNDGDNSNATIMLADLMFRRNDYDTAMYHFQQLLTLKPDNYEALARLLDLMRRAGKLDEVPKFLDQAKNASSRAPLEAGFSYCKGLYEWYSGNPTEALKYFNKSRKDSDWGNNAIYCMIEICLNPDNDTIGGEVFESVEGESVQVSKDKTDTEIMAVRTAEKLLKEVKPKPGDLRPLILENMSLIATKQKANVEKALNSFTELCSGEQATPEGQGSSLSEASGPRKREHVGALYGMATAYMVLKQVPRARNQLKRVAKSPWTIQDAEDLEKSWLLLADIYIQSGKYDMAGELLKKCLQYNKSCCKAYEYTGFIYEKEQSYKDAANSYENAWKYGNKNNPVIGYKLAFNYMKAKRFVDAIDICHHVLSTHPNYPKIRKDILEKARQSIRV</sequence>
<feature type="repeat" description="TPR" evidence="4">
    <location>
        <begin position="110"/>
        <end position="143"/>
    </location>
</feature>
<dbReference type="Pfam" id="PF25063">
    <property type="entry name" value="ARM_TT21_C"/>
    <property type="match status" value="1"/>
</dbReference>
<feature type="repeat" description="TPR" evidence="4">
    <location>
        <begin position="960"/>
        <end position="993"/>
    </location>
</feature>
<accession>A0A9W2YB83</accession>
<dbReference type="InterPro" id="IPR056835">
    <property type="entry name" value="ARM_TT21_5th"/>
</dbReference>
<dbReference type="Pfam" id="PF25062">
    <property type="entry name" value="ARM_TT21_N"/>
    <property type="match status" value="1"/>
</dbReference>
<dbReference type="OrthoDB" id="10259630at2759"/>
<evidence type="ECO:0000313" key="12">
    <source>
        <dbReference type="RefSeq" id="XP_055859978.1"/>
    </source>
</evidence>
<dbReference type="PROSITE" id="PS50005">
    <property type="entry name" value="TPR"/>
    <property type="match status" value="5"/>
</dbReference>
<dbReference type="Gene3D" id="1.25.40.10">
    <property type="entry name" value="Tetratricopeptide repeat domain"/>
    <property type="match status" value="7"/>
</dbReference>
<dbReference type="PANTHER" id="PTHR14699">
    <property type="entry name" value="STI2 PROTEIN-RELATED"/>
    <property type="match status" value="1"/>
</dbReference>
<evidence type="ECO:0000313" key="11">
    <source>
        <dbReference type="Proteomes" id="UP001165740"/>
    </source>
</evidence>
<dbReference type="Pfam" id="PF25058">
    <property type="entry name" value="ARM_TT21"/>
    <property type="match status" value="1"/>
</dbReference>
<feature type="repeat" description="TPR" evidence="4">
    <location>
        <begin position="1223"/>
        <end position="1256"/>
    </location>
</feature>
<evidence type="ECO:0000256" key="3">
    <source>
        <dbReference type="ARBA" id="ARBA00022803"/>
    </source>
</evidence>
<feature type="domain" description="Tetratricopeptide repeat protein 21A/21B fifth ARM repeats" evidence="9">
    <location>
        <begin position="961"/>
        <end position="1076"/>
    </location>
</feature>
<feature type="repeat" description="TPR" evidence="4">
    <location>
        <begin position="731"/>
        <end position="764"/>
    </location>
</feature>
<dbReference type="InterPro" id="IPR056836">
    <property type="entry name" value="ARM_TT21_4th"/>
</dbReference>
<evidence type="ECO:0000256" key="4">
    <source>
        <dbReference type="PROSITE-ProRule" id="PRU00339"/>
    </source>
</evidence>
<feature type="domain" description="Tetratricopeptide repeat protein 21A/21B fourth ARM" evidence="10">
    <location>
        <begin position="767"/>
        <end position="919"/>
    </location>
</feature>
<gene>
    <name evidence="12" type="primary">LOC106068616</name>
</gene>
<name>A0A9W2YB83_BIOGL</name>
<feature type="domain" description="Tetratricopeptide repeat protein 21A/21B N-terminal ARM repeat" evidence="7">
    <location>
        <begin position="12"/>
        <end position="238"/>
    </location>
</feature>
<dbReference type="SMART" id="SM00028">
    <property type="entry name" value="TPR"/>
    <property type="match status" value="14"/>
</dbReference>
<dbReference type="Proteomes" id="UP001165740">
    <property type="component" value="Chromosome 11"/>
</dbReference>
<dbReference type="FunFam" id="1.25.40.10:FF:000377">
    <property type="entry name" value="Tetratricopeptide repeat domain 21B"/>
    <property type="match status" value="1"/>
</dbReference>
<feature type="region of interest" description="Disordered" evidence="5">
    <location>
        <begin position="1159"/>
        <end position="1178"/>
    </location>
</feature>
<dbReference type="Pfam" id="PF25060">
    <property type="entry name" value="ARM_TT21_2nd"/>
    <property type="match status" value="1"/>
</dbReference>
<feature type="domain" description="Tetratricopeptide repeat protein 21A/21B C-terminal ARM" evidence="8">
    <location>
        <begin position="1112"/>
        <end position="1337"/>
    </location>
</feature>
<dbReference type="InterPro" id="IPR056834">
    <property type="entry name" value="ARM_TT21_C"/>
</dbReference>
<evidence type="ECO:0000259" key="10">
    <source>
        <dbReference type="Pfam" id="PF25068"/>
    </source>
</evidence>
<keyword evidence="11" id="KW-1185">Reference proteome</keyword>
<evidence type="ECO:0000256" key="5">
    <source>
        <dbReference type="SAM" id="MobiDB-lite"/>
    </source>
</evidence>
<evidence type="ECO:0000259" key="6">
    <source>
        <dbReference type="Pfam" id="PF25060"/>
    </source>
</evidence>
<dbReference type="Pfam" id="PF13181">
    <property type="entry name" value="TPR_8"/>
    <property type="match status" value="1"/>
</dbReference>
<evidence type="ECO:0000259" key="9">
    <source>
        <dbReference type="Pfam" id="PF25064"/>
    </source>
</evidence>
<dbReference type="FunFam" id="1.25.40.10:FF:000197">
    <property type="entry name" value="Tetratricopeptide repeat domain 21B"/>
    <property type="match status" value="1"/>
</dbReference>
<dbReference type="GO" id="GO:0005929">
    <property type="term" value="C:cilium"/>
    <property type="evidence" value="ECO:0007669"/>
    <property type="project" value="GOC"/>
</dbReference>
<feature type="compositionally biased region" description="Polar residues" evidence="5">
    <location>
        <begin position="1159"/>
        <end position="1173"/>
    </location>
</feature>
<dbReference type="InterPro" id="IPR040364">
    <property type="entry name" value="TTC21A/TTC21B"/>
</dbReference>
<dbReference type="GeneID" id="106068616"/>
<evidence type="ECO:0000256" key="1">
    <source>
        <dbReference type="ARBA" id="ARBA00010935"/>
    </source>
</evidence>
<dbReference type="GO" id="GO:0035721">
    <property type="term" value="P:intraciliary retrograde transport"/>
    <property type="evidence" value="ECO:0007669"/>
    <property type="project" value="TreeGrafter"/>
</dbReference>
<evidence type="ECO:0000256" key="2">
    <source>
        <dbReference type="ARBA" id="ARBA00022737"/>
    </source>
</evidence>
<reference evidence="12" key="1">
    <citation type="submission" date="2025-08" db="UniProtKB">
        <authorList>
            <consortium name="RefSeq"/>
        </authorList>
    </citation>
    <scope>IDENTIFICATION</scope>
</reference>
<evidence type="ECO:0000259" key="7">
    <source>
        <dbReference type="Pfam" id="PF25062"/>
    </source>
</evidence>
<feature type="repeat" description="TPR" evidence="4">
    <location>
        <begin position="798"/>
        <end position="831"/>
    </location>
</feature>
<dbReference type="Pfam" id="PF25068">
    <property type="entry name" value="ARM_TT21_4th"/>
    <property type="match status" value="1"/>
</dbReference>
<dbReference type="Pfam" id="PF25064">
    <property type="entry name" value="ARM_TT21_5th"/>
    <property type="match status" value="1"/>
</dbReference>
<dbReference type="GO" id="GO:0061512">
    <property type="term" value="P:protein localization to cilium"/>
    <property type="evidence" value="ECO:0007669"/>
    <property type="project" value="TreeGrafter"/>
</dbReference>
<dbReference type="RefSeq" id="XP_055859978.1">
    <property type="nucleotide sequence ID" value="XM_056004003.1"/>
</dbReference>
<dbReference type="InterPro" id="IPR056833">
    <property type="entry name" value="ARM_TT21_N"/>
</dbReference>
<evidence type="ECO:0000259" key="8">
    <source>
        <dbReference type="Pfam" id="PF25063"/>
    </source>
</evidence>
<organism evidence="11 12">
    <name type="scientific">Biomphalaria glabrata</name>
    <name type="common">Bloodfluke planorb</name>
    <name type="synonym">Freshwater snail</name>
    <dbReference type="NCBI Taxonomy" id="6526"/>
    <lineage>
        <taxon>Eukaryota</taxon>
        <taxon>Metazoa</taxon>
        <taxon>Spiralia</taxon>
        <taxon>Lophotrochozoa</taxon>
        <taxon>Mollusca</taxon>
        <taxon>Gastropoda</taxon>
        <taxon>Heterobranchia</taxon>
        <taxon>Euthyneura</taxon>
        <taxon>Panpulmonata</taxon>
        <taxon>Hygrophila</taxon>
        <taxon>Lymnaeoidea</taxon>
        <taxon>Planorbidae</taxon>
        <taxon>Biomphalaria</taxon>
    </lineage>
</organism>
<dbReference type="GO" id="GO:0030991">
    <property type="term" value="C:intraciliary transport particle A"/>
    <property type="evidence" value="ECO:0007669"/>
    <property type="project" value="TreeGrafter"/>
</dbReference>
<dbReference type="SUPFAM" id="SSF48452">
    <property type="entry name" value="TPR-like"/>
    <property type="match status" value="6"/>
</dbReference>